<protein>
    <submittedName>
        <fullName evidence="2">Portal protein</fullName>
    </submittedName>
</protein>
<organism evidence="2 3">
    <name type="scientific">Escherichia phage C130_2</name>
    <dbReference type="NCBI Taxonomy" id="2234093"/>
    <lineage>
        <taxon>Viruses</taxon>
        <taxon>Duplodnaviria</taxon>
        <taxon>Heunggongvirae</taxon>
        <taxon>Uroviricota</taxon>
        <taxon>Caudoviricetes</taxon>
        <taxon>Hungariovirus</taxon>
        <taxon>Hungariovirus C1302</taxon>
    </lineage>
</organism>
<sequence>MANSKTPAQKARETRQRNREAAEQTKRDEACFERARKRIGQQYANEETTRKKMIEVLRFVRVVGAQWEGSTSAGWAMDDKRFEKYPRFELNKLAREVDRIITDYRQNRINVVFRPKDGAASDELADKMNGKFRADFNESSGGEAIDNAFDDAVTGGFGCFRMDTEEEDAFNPESVQRNIRFYPVYDPASCVFFDQNSKQYDRSDAMWATELYSLDRDSFEDQYPDALPPAALETIDTGKQFDWVTPNVVYLARYYEKRIEDVDVVSYLNPITQQTVVYDEEQIEDIKDELSESGFEEQSRRTVKKPRVYCGILSGGEWIEKPKRLPGCYIPLIPVYARRSFVDNKERIAGHATLAVDAQRLENLIVSMLADNAAQCGGDNIPIVDINMIPGPLAQAWGDRNTDRPAFLPVDSLRDADGNVIAAGQVINFTPTTPLSPAVAAILQYTGGTIQQIVGASQLENMPSNLATETVEAIFSRMDGQGALYMDNLAKSLRHAGRVWREMAREVYGSTDYIRIVQEDGSDEFVLMDGKIIDRTTKEEIGLNDLSQGRYEVEADVGEASTTRRQATVRNLTNLLATMGDASPNAAIVAALIIMNMDGEGMQDFREYARNQMILQGVIKPETDEEKAMLEQSKQNQQPDAATQLAIAENKKGDAALMGEQNKHLDLQLKALKLNVDANKAAQDGRLTEAQTIKTLADAAGVEHNQLVQVIQLLQSFGQQQQEQDNREADRLLSAAQQTATQQPQQ</sequence>
<feature type="region of interest" description="Disordered" evidence="1">
    <location>
        <begin position="1"/>
        <end position="29"/>
    </location>
</feature>
<evidence type="ECO:0000313" key="3">
    <source>
        <dbReference type="Proteomes" id="UP000266204"/>
    </source>
</evidence>
<reference evidence="2 3" key="1">
    <citation type="journal article" date="2018" name="Arch. Virol.">
        <title>Complete genome sequence of C130_2, a novel myovirus infecting pathogenic Escherichia coli and Shigella strains.</title>
        <authorList>
            <person name="Svab D."/>
            <person name="Falgenhauer L."/>
            <person name="Rohde M."/>
            <person name="Chakraborty T."/>
            <person name="Toth I."/>
        </authorList>
    </citation>
    <scope>NUCLEOTIDE SEQUENCE [LARGE SCALE GENOMIC DNA]</scope>
</reference>
<feature type="compositionally biased region" description="Low complexity" evidence="1">
    <location>
        <begin position="735"/>
        <end position="746"/>
    </location>
</feature>
<feature type="compositionally biased region" description="Basic and acidic residues" evidence="1">
    <location>
        <begin position="10"/>
        <end position="29"/>
    </location>
</feature>
<accession>A0A384ZRR8</accession>
<dbReference type="InterPro" id="IPR032427">
    <property type="entry name" value="P22_portal"/>
</dbReference>
<gene>
    <name evidence="2" type="ORF">1302_0022</name>
</gene>
<evidence type="ECO:0000313" key="2">
    <source>
        <dbReference type="EMBL" id="AXC34332.1"/>
    </source>
</evidence>
<keyword evidence="3" id="KW-1185">Reference proteome</keyword>
<dbReference type="Proteomes" id="UP000266204">
    <property type="component" value="Segment"/>
</dbReference>
<feature type="region of interest" description="Disordered" evidence="1">
    <location>
        <begin position="720"/>
        <end position="746"/>
    </location>
</feature>
<proteinExistence type="predicted"/>
<dbReference type="SMR" id="A0A384ZRR8"/>
<dbReference type="Gene3D" id="6.10.280.90">
    <property type="match status" value="1"/>
</dbReference>
<dbReference type="EMBL" id="MH363708">
    <property type="protein sequence ID" value="AXC34332.1"/>
    <property type="molecule type" value="Genomic_DNA"/>
</dbReference>
<evidence type="ECO:0000256" key="1">
    <source>
        <dbReference type="SAM" id="MobiDB-lite"/>
    </source>
</evidence>
<dbReference type="Gene3D" id="1.10.1740.160">
    <property type="match status" value="1"/>
</dbReference>
<dbReference type="Pfam" id="PF16510">
    <property type="entry name" value="P22_portal"/>
    <property type="match status" value="1"/>
</dbReference>
<name>A0A384ZRR8_9CAUD</name>